<accession>A0ACB6QEV5</accession>
<dbReference type="Proteomes" id="UP000799755">
    <property type="component" value="Unassembled WGS sequence"/>
</dbReference>
<name>A0ACB6QEV5_9PLEO</name>
<evidence type="ECO:0000313" key="2">
    <source>
        <dbReference type="Proteomes" id="UP000799755"/>
    </source>
</evidence>
<reference evidence="1" key="1">
    <citation type="journal article" date="2020" name="Stud. Mycol.">
        <title>101 Dothideomycetes genomes: a test case for predicting lifestyles and emergence of pathogens.</title>
        <authorList>
            <person name="Haridas S."/>
            <person name="Albert R."/>
            <person name="Binder M."/>
            <person name="Bloem J."/>
            <person name="Labutti K."/>
            <person name="Salamov A."/>
            <person name="Andreopoulos B."/>
            <person name="Baker S."/>
            <person name="Barry K."/>
            <person name="Bills G."/>
            <person name="Bluhm B."/>
            <person name="Cannon C."/>
            <person name="Castanera R."/>
            <person name="Culley D."/>
            <person name="Daum C."/>
            <person name="Ezra D."/>
            <person name="Gonzalez J."/>
            <person name="Henrissat B."/>
            <person name="Kuo A."/>
            <person name="Liang C."/>
            <person name="Lipzen A."/>
            <person name="Lutzoni F."/>
            <person name="Magnuson J."/>
            <person name="Mondo S."/>
            <person name="Nolan M."/>
            <person name="Ohm R."/>
            <person name="Pangilinan J."/>
            <person name="Park H.-J."/>
            <person name="Ramirez L."/>
            <person name="Alfaro M."/>
            <person name="Sun H."/>
            <person name="Tritt A."/>
            <person name="Yoshinaga Y."/>
            <person name="Zwiers L.-H."/>
            <person name="Turgeon B."/>
            <person name="Goodwin S."/>
            <person name="Spatafora J."/>
            <person name="Crous P."/>
            <person name="Grigoriev I."/>
        </authorList>
    </citation>
    <scope>NUCLEOTIDE SEQUENCE</scope>
    <source>
        <strain evidence="1">ATCC 200398</strain>
    </source>
</reference>
<proteinExistence type="predicted"/>
<dbReference type="EMBL" id="MU003529">
    <property type="protein sequence ID" value="KAF2465529.1"/>
    <property type="molecule type" value="Genomic_DNA"/>
</dbReference>
<gene>
    <name evidence="1" type="ORF">BDR25DRAFT_84731</name>
</gene>
<keyword evidence="2" id="KW-1185">Reference proteome</keyword>
<organism evidence="1 2">
    <name type="scientific">Lindgomyces ingoldianus</name>
    <dbReference type="NCBI Taxonomy" id="673940"/>
    <lineage>
        <taxon>Eukaryota</taxon>
        <taxon>Fungi</taxon>
        <taxon>Dikarya</taxon>
        <taxon>Ascomycota</taxon>
        <taxon>Pezizomycotina</taxon>
        <taxon>Dothideomycetes</taxon>
        <taxon>Pleosporomycetidae</taxon>
        <taxon>Pleosporales</taxon>
        <taxon>Lindgomycetaceae</taxon>
        <taxon>Lindgomyces</taxon>
    </lineage>
</organism>
<protein>
    <submittedName>
        <fullName evidence="1">Uncharacterized protein</fullName>
    </submittedName>
</protein>
<sequence length="143" mass="15738">MRVLPHGLFSYLAPGSHASSATGPSQGYRSALLPRLFSFAEEREGAAVCHPWLLVFSPQLLRTGGIEPPAKDPNLQQYPSGLCGPSSSPSISSPSVARDIERRCARFNRRVLRSSTWLWIDETPSRDRTVALPHILSCPELSR</sequence>
<comment type="caution">
    <text evidence="1">The sequence shown here is derived from an EMBL/GenBank/DDBJ whole genome shotgun (WGS) entry which is preliminary data.</text>
</comment>
<evidence type="ECO:0000313" key="1">
    <source>
        <dbReference type="EMBL" id="KAF2465529.1"/>
    </source>
</evidence>